<evidence type="ECO:0000259" key="1">
    <source>
        <dbReference type="Pfam" id="PF13456"/>
    </source>
</evidence>
<proteinExistence type="predicted"/>
<protein>
    <recommendedName>
        <fullName evidence="1">RNase H type-1 domain-containing protein</fullName>
    </recommendedName>
</protein>
<sequence length="65" mass="7047">MAKTISGNFSSFMAECFAVREGLKFAAEVGLNVSVVQTDARNVVESITQRIDIGLKRRLAASKTL</sequence>
<dbReference type="Pfam" id="PF13456">
    <property type="entry name" value="RVT_3"/>
    <property type="match status" value="1"/>
</dbReference>
<organism evidence="2 3">
    <name type="scientific">Morus notabilis</name>
    <dbReference type="NCBI Taxonomy" id="981085"/>
    <lineage>
        <taxon>Eukaryota</taxon>
        <taxon>Viridiplantae</taxon>
        <taxon>Streptophyta</taxon>
        <taxon>Embryophyta</taxon>
        <taxon>Tracheophyta</taxon>
        <taxon>Spermatophyta</taxon>
        <taxon>Magnoliopsida</taxon>
        <taxon>eudicotyledons</taxon>
        <taxon>Gunneridae</taxon>
        <taxon>Pentapetalae</taxon>
        <taxon>rosids</taxon>
        <taxon>fabids</taxon>
        <taxon>Rosales</taxon>
        <taxon>Moraceae</taxon>
        <taxon>Moreae</taxon>
        <taxon>Morus</taxon>
    </lineage>
</organism>
<gene>
    <name evidence="2" type="ORF">L484_024128</name>
</gene>
<keyword evidence="3" id="KW-1185">Reference proteome</keyword>
<dbReference type="InterPro" id="IPR002156">
    <property type="entry name" value="RNaseH_domain"/>
</dbReference>
<evidence type="ECO:0000313" key="3">
    <source>
        <dbReference type="Proteomes" id="UP000030645"/>
    </source>
</evidence>
<accession>W9RM78</accession>
<dbReference type="GO" id="GO:0003676">
    <property type="term" value="F:nucleic acid binding"/>
    <property type="evidence" value="ECO:0007669"/>
    <property type="project" value="InterPro"/>
</dbReference>
<dbReference type="Proteomes" id="UP000030645">
    <property type="component" value="Unassembled WGS sequence"/>
</dbReference>
<evidence type="ECO:0000313" key="2">
    <source>
        <dbReference type="EMBL" id="EXB97267.1"/>
    </source>
</evidence>
<dbReference type="GO" id="GO:0004523">
    <property type="term" value="F:RNA-DNA hybrid ribonuclease activity"/>
    <property type="evidence" value="ECO:0007669"/>
    <property type="project" value="InterPro"/>
</dbReference>
<dbReference type="InterPro" id="IPR012337">
    <property type="entry name" value="RNaseH-like_sf"/>
</dbReference>
<dbReference type="SUPFAM" id="SSF53098">
    <property type="entry name" value="Ribonuclease H-like"/>
    <property type="match status" value="1"/>
</dbReference>
<dbReference type="EMBL" id="KE345262">
    <property type="protein sequence ID" value="EXB97267.1"/>
    <property type="molecule type" value="Genomic_DNA"/>
</dbReference>
<dbReference type="AlphaFoldDB" id="W9RM78"/>
<name>W9RM78_9ROSA</name>
<reference evidence="3" key="1">
    <citation type="submission" date="2013-01" db="EMBL/GenBank/DDBJ databases">
        <title>Draft Genome Sequence of a Mulberry Tree, Morus notabilis C.K. Schneid.</title>
        <authorList>
            <person name="He N."/>
            <person name="Zhao S."/>
        </authorList>
    </citation>
    <scope>NUCLEOTIDE SEQUENCE</scope>
</reference>
<feature type="domain" description="RNase H type-1" evidence="1">
    <location>
        <begin position="2"/>
        <end position="51"/>
    </location>
</feature>